<comment type="caution">
    <text evidence="1">The sequence shown here is derived from an EMBL/GenBank/DDBJ whole genome shotgun (WGS) entry which is preliminary data.</text>
</comment>
<evidence type="ECO:0000313" key="1">
    <source>
        <dbReference type="EMBL" id="KAH3850296.1"/>
    </source>
</evidence>
<gene>
    <name evidence="1" type="ORF">DPMN_092704</name>
</gene>
<keyword evidence="2" id="KW-1185">Reference proteome</keyword>
<protein>
    <submittedName>
        <fullName evidence="1">Uncharacterized protein</fullName>
    </submittedName>
</protein>
<dbReference type="Proteomes" id="UP000828390">
    <property type="component" value="Unassembled WGS sequence"/>
</dbReference>
<dbReference type="AlphaFoldDB" id="A0A9D4L2A7"/>
<reference evidence="1" key="2">
    <citation type="submission" date="2020-11" db="EMBL/GenBank/DDBJ databases">
        <authorList>
            <person name="McCartney M.A."/>
            <person name="Auch B."/>
            <person name="Kono T."/>
            <person name="Mallez S."/>
            <person name="Becker A."/>
            <person name="Gohl D.M."/>
            <person name="Silverstein K.A.T."/>
            <person name="Koren S."/>
            <person name="Bechman K.B."/>
            <person name="Herman A."/>
            <person name="Abrahante J.E."/>
            <person name="Garbe J."/>
        </authorList>
    </citation>
    <scope>NUCLEOTIDE SEQUENCE</scope>
    <source>
        <strain evidence="1">Duluth1</strain>
        <tissue evidence="1">Whole animal</tissue>
    </source>
</reference>
<sequence>MSDMPIKCCTPTKEEISSAIKKLKKRQIYIPDSRPAETLEADVETSVELLHPLFSNIW</sequence>
<evidence type="ECO:0000313" key="2">
    <source>
        <dbReference type="Proteomes" id="UP000828390"/>
    </source>
</evidence>
<proteinExistence type="predicted"/>
<accession>A0A9D4L2A7</accession>
<organism evidence="1 2">
    <name type="scientific">Dreissena polymorpha</name>
    <name type="common">Zebra mussel</name>
    <name type="synonym">Mytilus polymorpha</name>
    <dbReference type="NCBI Taxonomy" id="45954"/>
    <lineage>
        <taxon>Eukaryota</taxon>
        <taxon>Metazoa</taxon>
        <taxon>Spiralia</taxon>
        <taxon>Lophotrochozoa</taxon>
        <taxon>Mollusca</taxon>
        <taxon>Bivalvia</taxon>
        <taxon>Autobranchia</taxon>
        <taxon>Heteroconchia</taxon>
        <taxon>Euheterodonta</taxon>
        <taxon>Imparidentia</taxon>
        <taxon>Neoheterodontei</taxon>
        <taxon>Myida</taxon>
        <taxon>Dreissenoidea</taxon>
        <taxon>Dreissenidae</taxon>
        <taxon>Dreissena</taxon>
    </lineage>
</organism>
<name>A0A9D4L2A7_DREPO</name>
<reference evidence="1" key="1">
    <citation type="journal article" date="2019" name="bioRxiv">
        <title>The Genome of the Zebra Mussel, Dreissena polymorpha: A Resource for Invasive Species Research.</title>
        <authorList>
            <person name="McCartney M.A."/>
            <person name="Auch B."/>
            <person name="Kono T."/>
            <person name="Mallez S."/>
            <person name="Zhang Y."/>
            <person name="Obille A."/>
            <person name="Becker A."/>
            <person name="Abrahante J.E."/>
            <person name="Garbe J."/>
            <person name="Badalamenti J.P."/>
            <person name="Herman A."/>
            <person name="Mangelson H."/>
            <person name="Liachko I."/>
            <person name="Sullivan S."/>
            <person name="Sone E.D."/>
            <person name="Koren S."/>
            <person name="Silverstein K.A.T."/>
            <person name="Beckman K.B."/>
            <person name="Gohl D.M."/>
        </authorList>
    </citation>
    <scope>NUCLEOTIDE SEQUENCE</scope>
    <source>
        <strain evidence="1">Duluth1</strain>
        <tissue evidence="1">Whole animal</tissue>
    </source>
</reference>
<dbReference type="EMBL" id="JAIWYP010000003">
    <property type="protein sequence ID" value="KAH3850296.1"/>
    <property type="molecule type" value="Genomic_DNA"/>
</dbReference>